<dbReference type="VEuPathDB" id="VectorBase:AMAM024050"/>
<organism evidence="4 5">
    <name type="scientific">Anopheles maculatus</name>
    <dbReference type="NCBI Taxonomy" id="74869"/>
    <lineage>
        <taxon>Eukaryota</taxon>
        <taxon>Metazoa</taxon>
        <taxon>Ecdysozoa</taxon>
        <taxon>Arthropoda</taxon>
        <taxon>Hexapoda</taxon>
        <taxon>Insecta</taxon>
        <taxon>Pterygota</taxon>
        <taxon>Neoptera</taxon>
        <taxon>Endopterygota</taxon>
        <taxon>Diptera</taxon>
        <taxon>Nematocera</taxon>
        <taxon>Culicoidea</taxon>
        <taxon>Culicidae</taxon>
        <taxon>Anophelinae</taxon>
        <taxon>Anopheles</taxon>
        <taxon>Anopheles maculatus group</taxon>
    </lineage>
</organism>
<name>A0A182TCE5_9DIPT</name>
<keyword evidence="2" id="KW-0677">Repeat</keyword>
<reference evidence="5" key="1">
    <citation type="submission" date="2013-09" db="EMBL/GenBank/DDBJ databases">
        <title>The Genome Sequence of Anopheles maculatus species B.</title>
        <authorList>
            <consortium name="The Broad Institute Genomics Platform"/>
            <person name="Neafsey D.E."/>
            <person name="Besansky N."/>
            <person name="Howell P."/>
            <person name="Walton C."/>
            <person name="Young S.K."/>
            <person name="Zeng Q."/>
            <person name="Gargeya S."/>
            <person name="Fitzgerald M."/>
            <person name="Haas B."/>
            <person name="Abouelleil A."/>
            <person name="Allen A.W."/>
            <person name="Alvarado L."/>
            <person name="Arachchi H.M."/>
            <person name="Berlin A.M."/>
            <person name="Chapman S.B."/>
            <person name="Gainer-Dewar J."/>
            <person name="Goldberg J."/>
            <person name="Griggs A."/>
            <person name="Gujja S."/>
            <person name="Hansen M."/>
            <person name="Howarth C."/>
            <person name="Imamovic A."/>
            <person name="Ireland A."/>
            <person name="Larimer J."/>
            <person name="McCowan C."/>
            <person name="Murphy C."/>
            <person name="Pearson M."/>
            <person name="Poon T.W."/>
            <person name="Priest M."/>
            <person name="Roberts A."/>
            <person name="Saif S."/>
            <person name="Shea T."/>
            <person name="Sisk P."/>
            <person name="Sykes S."/>
            <person name="Wortman J."/>
            <person name="Nusbaum C."/>
            <person name="Birren B."/>
        </authorList>
    </citation>
    <scope>NUCLEOTIDE SEQUENCE [LARGE SCALE GENOMIC DNA]</scope>
    <source>
        <strain evidence="5">maculatus3</strain>
    </source>
</reference>
<protein>
    <recommendedName>
        <fullName evidence="3">Disease resistance R13L4/SHOC-2-like LRR domain-containing protein</fullName>
    </recommendedName>
</protein>
<reference evidence="4" key="2">
    <citation type="submission" date="2020-05" db="UniProtKB">
        <authorList>
            <consortium name="EnsemblMetazoa"/>
        </authorList>
    </citation>
    <scope>IDENTIFICATION</scope>
    <source>
        <strain evidence="4">maculatus3</strain>
    </source>
</reference>
<dbReference type="Pfam" id="PF23598">
    <property type="entry name" value="LRR_14"/>
    <property type="match status" value="1"/>
</dbReference>
<dbReference type="PANTHER" id="PTHR45712">
    <property type="entry name" value="AGAP008170-PA"/>
    <property type="match status" value="1"/>
</dbReference>
<dbReference type="Proteomes" id="UP000075901">
    <property type="component" value="Unassembled WGS sequence"/>
</dbReference>
<dbReference type="PROSITE" id="PS51450">
    <property type="entry name" value="LRR"/>
    <property type="match status" value="2"/>
</dbReference>
<dbReference type="PANTHER" id="PTHR45712:SF22">
    <property type="entry name" value="INSULIN-LIKE GROWTH FACTOR-BINDING PROTEIN COMPLEX ACID LABILE SUBUNIT"/>
    <property type="match status" value="1"/>
</dbReference>
<dbReference type="InterPro" id="IPR003591">
    <property type="entry name" value="Leu-rich_rpt_typical-subtyp"/>
</dbReference>
<dbReference type="GO" id="GO:0005615">
    <property type="term" value="C:extracellular space"/>
    <property type="evidence" value="ECO:0007669"/>
    <property type="project" value="TreeGrafter"/>
</dbReference>
<dbReference type="InterPro" id="IPR001611">
    <property type="entry name" value="Leu-rich_rpt"/>
</dbReference>
<sequence length="389" mass="43461">MKGMCTITDWSPGVDGPLAMDSVVDNFMSLYFKNLTQPTVILHQIDQSSLVSEFTISIEHSRAVQSVYLSSRATLSSLYLIGTNVSDLRFEETNSKLKYLTVSESPLQAVPDSIKHLSNVKVIDIVQSSLTSVDFSVFGKLHRLVLLNLHRNEIVSLQLYDAQSEDFACLENMDLSNNRLTAVSLTHFNSMKALNKLDLSRNLIASLEGSLVSSSLSNLDLSHNRIVTLSCCSWNLPSLTYIDATNNTLERLPACMEQAMPSAGYLRLSMNALSDGDNWQRLATMQNLHGIDVSDNRLTSLVWNSTTLRLRNINASNNRIKKLSVPYATKGFNIEVDCNLIEQFEAASISPNVTYLQMQCNPLDCSWNKELRDEEMNCVKNSVPCDMCH</sequence>
<evidence type="ECO:0000313" key="5">
    <source>
        <dbReference type="Proteomes" id="UP000075901"/>
    </source>
</evidence>
<proteinExistence type="predicted"/>
<feature type="domain" description="Disease resistance R13L4/SHOC-2-like LRR" evidence="3">
    <location>
        <begin position="92"/>
        <end position="295"/>
    </location>
</feature>
<accession>A0A182TCE5</accession>
<keyword evidence="1" id="KW-0433">Leucine-rich repeat</keyword>
<keyword evidence="5" id="KW-1185">Reference proteome</keyword>
<evidence type="ECO:0000256" key="2">
    <source>
        <dbReference type="ARBA" id="ARBA00022737"/>
    </source>
</evidence>
<dbReference type="InterPro" id="IPR050333">
    <property type="entry name" value="SLRP"/>
</dbReference>
<evidence type="ECO:0000313" key="4">
    <source>
        <dbReference type="EnsemblMetazoa" id="AMAM024050-PA"/>
    </source>
</evidence>
<dbReference type="SMART" id="SM00364">
    <property type="entry name" value="LRR_BAC"/>
    <property type="match status" value="3"/>
</dbReference>
<dbReference type="EnsemblMetazoa" id="AMAM024050-RA">
    <property type="protein sequence ID" value="AMAM024050-PA"/>
    <property type="gene ID" value="AMAM024050"/>
</dbReference>
<evidence type="ECO:0000256" key="1">
    <source>
        <dbReference type="ARBA" id="ARBA00022614"/>
    </source>
</evidence>
<dbReference type="SMART" id="SM00369">
    <property type="entry name" value="LRR_TYP"/>
    <property type="match status" value="5"/>
</dbReference>
<evidence type="ECO:0000259" key="3">
    <source>
        <dbReference type="Pfam" id="PF23598"/>
    </source>
</evidence>
<dbReference type="AlphaFoldDB" id="A0A182TCE5"/>
<dbReference type="InterPro" id="IPR055414">
    <property type="entry name" value="LRR_R13L4/SHOC2-like"/>
</dbReference>
<dbReference type="SUPFAM" id="SSF52058">
    <property type="entry name" value="L domain-like"/>
    <property type="match status" value="1"/>
</dbReference>
<dbReference type="Gene3D" id="3.80.10.10">
    <property type="entry name" value="Ribonuclease Inhibitor"/>
    <property type="match status" value="2"/>
</dbReference>
<dbReference type="InterPro" id="IPR032675">
    <property type="entry name" value="LRR_dom_sf"/>
</dbReference>
<dbReference type="PRINTS" id="PR00019">
    <property type="entry name" value="LEURICHRPT"/>
</dbReference>